<organism evidence="3 4">
    <name type="scientific">Aphidius gifuensis</name>
    <name type="common">Parasitoid wasp</name>
    <dbReference type="NCBI Taxonomy" id="684658"/>
    <lineage>
        <taxon>Eukaryota</taxon>
        <taxon>Metazoa</taxon>
        <taxon>Ecdysozoa</taxon>
        <taxon>Arthropoda</taxon>
        <taxon>Hexapoda</taxon>
        <taxon>Insecta</taxon>
        <taxon>Pterygota</taxon>
        <taxon>Neoptera</taxon>
        <taxon>Endopterygota</taxon>
        <taxon>Hymenoptera</taxon>
        <taxon>Apocrita</taxon>
        <taxon>Ichneumonoidea</taxon>
        <taxon>Braconidae</taxon>
        <taxon>Aphidiinae</taxon>
        <taxon>Aphidius</taxon>
    </lineage>
</organism>
<dbReference type="AlphaFoldDB" id="A0A835CPV9"/>
<evidence type="ECO:0000259" key="2">
    <source>
        <dbReference type="Pfam" id="PF02221"/>
    </source>
</evidence>
<dbReference type="InterPro" id="IPR003172">
    <property type="entry name" value="ML_dom"/>
</dbReference>
<comment type="caution">
    <text evidence="3">The sequence shown here is derived from an EMBL/GenBank/DDBJ whole genome shotgun (WGS) entry which is preliminary data.</text>
</comment>
<dbReference type="OrthoDB" id="4937502at2759"/>
<keyword evidence="4" id="KW-1185">Reference proteome</keyword>
<name>A0A835CPV9_APHGI</name>
<evidence type="ECO:0000313" key="4">
    <source>
        <dbReference type="Proteomes" id="UP000639338"/>
    </source>
</evidence>
<dbReference type="InterPro" id="IPR014756">
    <property type="entry name" value="Ig_E-set"/>
</dbReference>
<evidence type="ECO:0000256" key="1">
    <source>
        <dbReference type="SAM" id="SignalP"/>
    </source>
</evidence>
<protein>
    <recommendedName>
        <fullName evidence="2">MD-2-related lipid-recognition domain-containing protein</fullName>
    </recommendedName>
</protein>
<feature type="domain" description="MD-2-related lipid-recognition" evidence="2">
    <location>
        <begin position="46"/>
        <end position="123"/>
    </location>
</feature>
<dbReference type="Gene3D" id="2.60.40.770">
    <property type="match status" value="1"/>
</dbReference>
<feature type="chain" id="PRO_5032348563" description="MD-2-related lipid-recognition domain-containing protein" evidence="1">
    <location>
        <begin position="21"/>
        <end position="178"/>
    </location>
</feature>
<reference evidence="3 4" key="1">
    <citation type="submission" date="2020-08" db="EMBL/GenBank/DDBJ databases">
        <title>Aphidius gifuensis genome sequencing and assembly.</title>
        <authorList>
            <person name="Du Z."/>
        </authorList>
    </citation>
    <scope>NUCLEOTIDE SEQUENCE [LARGE SCALE GENOMIC DNA]</scope>
    <source>
        <strain evidence="3">YNYX2018</strain>
        <tissue evidence="3">Adults</tissue>
    </source>
</reference>
<keyword evidence="1" id="KW-0732">Signal</keyword>
<gene>
    <name evidence="3" type="ORF">HCN44_001619</name>
</gene>
<dbReference type="Proteomes" id="UP000639338">
    <property type="component" value="Unassembled WGS sequence"/>
</dbReference>
<dbReference type="EMBL" id="JACMRX010000003">
    <property type="protein sequence ID" value="KAF7992294.1"/>
    <property type="molecule type" value="Genomic_DNA"/>
</dbReference>
<proteinExistence type="predicted"/>
<feature type="signal peptide" evidence="1">
    <location>
        <begin position="1"/>
        <end position="20"/>
    </location>
</feature>
<sequence length="178" mass="20007">MSQILFICLSLLIFGSVTNASRWGCDFLHSQFVGTLINYSVEGCNLEKRACKIDVGETLNISITFTTNALIENAYAKVDGVPDIGPVVFIKTENICENENSGIKCPLDQGLQFTYKGSAKIPDDKSMSWQDELDIYWRLLIADEEKNETMDHGYGVKTRQAKTEIGCIQFRTIVYELD</sequence>
<dbReference type="SUPFAM" id="SSF81296">
    <property type="entry name" value="E set domains"/>
    <property type="match status" value="1"/>
</dbReference>
<dbReference type="Pfam" id="PF02221">
    <property type="entry name" value="E1_DerP2_DerF2"/>
    <property type="match status" value="1"/>
</dbReference>
<accession>A0A835CPV9</accession>
<evidence type="ECO:0000313" key="3">
    <source>
        <dbReference type="EMBL" id="KAF7992294.1"/>
    </source>
</evidence>